<dbReference type="GO" id="GO:0003723">
    <property type="term" value="F:RNA binding"/>
    <property type="evidence" value="ECO:0007669"/>
    <property type="project" value="InterPro"/>
</dbReference>
<keyword evidence="6" id="KW-1185">Reference proteome</keyword>
<evidence type="ECO:0000256" key="2">
    <source>
        <dbReference type="ARBA" id="ARBA00022603"/>
    </source>
</evidence>
<keyword evidence="3 5" id="KW-0808">Transferase</keyword>
<comment type="caution">
    <text evidence="5">The sequence shown here is derived from an EMBL/GenBank/DDBJ whole genome shotgun (WGS) entry which is preliminary data.</text>
</comment>
<organism evidence="5 6">
    <name type="scientific">Fodinibius salinus</name>
    <dbReference type="NCBI Taxonomy" id="860790"/>
    <lineage>
        <taxon>Bacteria</taxon>
        <taxon>Pseudomonadati</taxon>
        <taxon>Balneolota</taxon>
        <taxon>Balneolia</taxon>
        <taxon>Balneolales</taxon>
        <taxon>Balneolaceae</taxon>
        <taxon>Fodinibius</taxon>
    </lineage>
</organism>
<dbReference type="EMBL" id="VNHY01000005">
    <property type="protein sequence ID" value="TYP91697.1"/>
    <property type="molecule type" value="Genomic_DNA"/>
</dbReference>
<evidence type="ECO:0000256" key="3">
    <source>
        <dbReference type="ARBA" id="ARBA00022679"/>
    </source>
</evidence>
<dbReference type="InterPro" id="IPR029026">
    <property type="entry name" value="tRNA_m1G_MTases_N"/>
</dbReference>
<dbReference type="InterPro" id="IPR053888">
    <property type="entry name" value="MRM3-like_sub_bind"/>
</dbReference>
<dbReference type="AlphaFoldDB" id="A0A5D3YJ81"/>
<dbReference type="SMART" id="SM00967">
    <property type="entry name" value="SpoU_sub_bind"/>
    <property type="match status" value="1"/>
</dbReference>
<dbReference type="Gene3D" id="3.30.1330.30">
    <property type="match status" value="1"/>
</dbReference>
<accession>A0A5D3YJ81</accession>
<dbReference type="OrthoDB" id="9785673at2"/>
<dbReference type="InterPro" id="IPR001537">
    <property type="entry name" value="SpoU_MeTrfase"/>
</dbReference>
<dbReference type="CDD" id="cd18095">
    <property type="entry name" value="SpoU-like_rRNA-MTase"/>
    <property type="match status" value="1"/>
</dbReference>
<dbReference type="GO" id="GO:0005737">
    <property type="term" value="C:cytoplasm"/>
    <property type="evidence" value="ECO:0007669"/>
    <property type="project" value="UniProtKB-ARBA"/>
</dbReference>
<dbReference type="GO" id="GO:0032259">
    <property type="term" value="P:methylation"/>
    <property type="evidence" value="ECO:0007669"/>
    <property type="project" value="UniProtKB-KW"/>
</dbReference>
<dbReference type="PANTHER" id="PTHR43191:SF2">
    <property type="entry name" value="RRNA METHYLTRANSFERASE 3, MITOCHONDRIAL"/>
    <property type="match status" value="1"/>
</dbReference>
<evidence type="ECO:0000313" key="5">
    <source>
        <dbReference type="EMBL" id="TYP91697.1"/>
    </source>
</evidence>
<dbReference type="InterPro" id="IPR051259">
    <property type="entry name" value="rRNA_Methyltransferase"/>
</dbReference>
<dbReference type="SUPFAM" id="SSF75217">
    <property type="entry name" value="alpha/beta knot"/>
    <property type="match status" value="1"/>
</dbReference>
<evidence type="ECO:0000259" key="4">
    <source>
        <dbReference type="SMART" id="SM00967"/>
    </source>
</evidence>
<evidence type="ECO:0000313" key="6">
    <source>
        <dbReference type="Proteomes" id="UP000324595"/>
    </source>
</evidence>
<dbReference type="GO" id="GO:0008173">
    <property type="term" value="F:RNA methyltransferase activity"/>
    <property type="evidence" value="ECO:0007669"/>
    <property type="project" value="InterPro"/>
</dbReference>
<proteinExistence type="inferred from homology"/>
<dbReference type="PANTHER" id="PTHR43191">
    <property type="entry name" value="RRNA METHYLTRANSFERASE 3"/>
    <property type="match status" value="1"/>
</dbReference>
<feature type="domain" description="RNA 2-O ribose methyltransferase substrate binding" evidence="4">
    <location>
        <begin position="30"/>
        <end position="104"/>
    </location>
</feature>
<evidence type="ECO:0000256" key="1">
    <source>
        <dbReference type="ARBA" id="ARBA00007228"/>
    </source>
</evidence>
<dbReference type="InterPro" id="IPR029028">
    <property type="entry name" value="Alpha/beta_knot_MTases"/>
</dbReference>
<reference evidence="5 6" key="1">
    <citation type="submission" date="2019-07" db="EMBL/GenBank/DDBJ databases">
        <title>Genomic Encyclopedia of Archaeal and Bacterial Type Strains, Phase II (KMG-II): from individual species to whole genera.</title>
        <authorList>
            <person name="Goeker M."/>
        </authorList>
    </citation>
    <scope>NUCLEOTIDE SEQUENCE [LARGE SCALE GENOMIC DNA]</scope>
    <source>
        <strain evidence="5 6">DSM 21935</strain>
    </source>
</reference>
<name>A0A5D3YJ81_9BACT</name>
<dbReference type="SUPFAM" id="SSF55315">
    <property type="entry name" value="L30e-like"/>
    <property type="match status" value="1"/>
</dbReference>
<sequence length="265" mass="28848">MKPTSVSNRQSTLLRKLNKKKYRHKEKLFLIEGDRAVQQVITNSAISVRALFFDENQQYWRDERWAEAAQQVDVSVMDEALFAEVSDTDNPQGVLAICEMPQETTITDLQSQKGIILALDALQDPGNLGTIIRTASWFGATGILSGKGTVDLFNPKVVRATAGATGSVPHLNGNLSALLKELQKEGWPVFMLDTGEGAESLSDIASVDKAIIVVGNEAHGIQADLQAVPLRRIRIAPPQKNVQVESLNAAIATSIALYELTATLK</sequence>
<dbReference type="Gene3D" id="3.40.1280.10">
    <property type="match status" value="1"/>
</dbReference>
<gene>
    <name evidence="5" type="ORF">LX73_2522</name>
</gene>
<comment type="similarity">
    <text evidence="1">Belongs to the class IV-like SAM-binding methyltransferase superfamily. RNA methyltransferase TrmH family.</text>
</comment>
<dbReference type="Proteomes" id="UP000324595">
    <property type="component" value="Unassembled WGS sequence"/>
</dbReference>
<dbReference type="RefSeq" id="WP_148899839.1">
    <property type="nucleotide sequence ID" value="NZ_VNHY01000005.1"/>
</dbReference>
<dbReference type="Pfam" id="PF00588">
    <property type="entry name" value="SpoU_methylase"/>
    <property type="match status" value="1"/>
</dbReference>
<dbReference type="GO" id="GO:0006396">
    <property type="term" value="P:RNA processing"/>
    <property type="evidence" value="ECO:0007669"/>
    <property type="project" value="InterPro"/>
</dbReference>
<dbReference type="Pfam" id="PF22435">
    <property type="entry name" value="MRM3-like_sub_bind"/>
    <property type="match status" value="1"/>
</dbReference>
<keyword evidence="2 5" id="KW-0489">Methyltransferase</keyword>
<dbReference type="InterPro" id="IPR013123">
    <property type="entry name" value="SpoU_subst-bd"/>
</dbReference>
<dbReference type="InterPro" id="IPR029064">
    <property type="entry name" value="Ribosomal_eL30-like_sf"/>
</dbReference>
<protein>
    <submittedName>
        <fullName evidence="5">RNA methyltransferase, TrmH family</fullName>
    </submittedName>
</protein>